<feature type="transmembrane region" description="Helical" evidence="1">
    <location>
        <begin position="449"/>
        <end position="470"/>
    </location>
</feature>
<dbReference type="EMBL" id="CP015136">
    <property type="protein sequence ID" value="AMY12157.1"/>
    <property type="molecule type" value="Genomic_DNA"/>
</dbReference>
<dbReference type="AlphaFoldDB" id="A0A143PTV4"/>
<feature type="transmembrane region" description="Helical" evidence="1">
    <location>
        <begin position="230"/>
        <end position="252"/>
    </location>
</feature>
<feature type="transmembrane region" description="Helical" evidence="1">
    <location>
        <begin position="405"/>
        <end position="429"/>
    </location>
</feature>
<keyword evidence="3" id="KW-1185">Reference proteome</keyword>
<feature type="transmembrane region" description="Helical" evidence="1">
    <location>
        <begin position="152"/>
        <end position="170"/>
    </location>
</feature>
<dbReference type="RefSeq" id="WP_157899737.1">
    <property type="nucleotide sequence ID" value="NZ_CP015136.1"/>
</dbReference>
<evidence type="ECO:0000256" key="1">
    <source>
        <dbReference type="SAM" id="Phobius"/>
    </source>
</evidence>
<sequence>MPSRRITLLWFGLFCALAVAFSWPLPLHLSTHLTGAPSGDTGVYVWNLWVFRHEVLQHHVPLHTGTVLSLAPRVDLTLHNYTLFMDALAFPLIGPLGLLRTFNLVYLAMMALTAWCTARLAHRLCGRNWESWLAGVAFAFSPVLMARSTAHFSLVAAAPLPVMLLIMVNGEGKGRARDAMALGATLAWAAFCDIYYAVYGALLISAWVFASAIALSRREAPVRSAFVRRLTRGLVIIAATFVAIVAVQGGLIQFAGLRISMRSLYTPMLVLTVLVIAHLMVVWPPTVQWRYRFRPSHPRLAMVMALTAAVLLSPVLVAYGGRLAAGQMTGPDIYWRSSPPGVDLLAFVMPNPNSPWFGSAWKAWIESQRVDGFAELTAALPLVVLAVIAVAWYWAGWRPQRRRWLWMPVTFAAIALGPFVHVAGINTYIPGPWALLRYVPIVGLARSPSRFVVLVSLGVALLFAMALVAIGERWPHRRRIVLAAVTALLLLELSPVPRQLYAGTIPAPFHRIAEDPRSDVRVLQLPIGVRDGTSSLGNFNPLTQYQQTVHGKRLVGGYLSRVTLAQKRSLLRYPVLDALVTLSAQGASVPLADAQRRRAYASRDRFLLNTRVAYVVTDDQDTSPELRAFAEDLLRLEKVMTSDGYTLYMPHADRAAVEQAFMSAPLR</sequence>
<proteinExistence type="predicted"/>
<reference evidence="2 3" key="1">
    <citation type="journal article" date="2016" name="Genome Announc.">
        <title>First Complete Genome Sequence of a Subdivision 6 Acidobacterium Strain.</title>
        <authorList>
            <person name="Huang S."/>
            <person name="Vieira S."/>
            <person name="Bunk B."/>
            <person name="Riedel T."/>
            <person name="Sproer C."/>
            <person name="Overmann J."/>
        </authorList>
    </citation>
    <scope>NUCLEOTIDE SEQUENCE [LARGE SCALE GENOMIC DNA]</scope>
    <source>
        <strain evidence="3">DSM 100886 HEG_-6_39</strain>
    </source>
</reference>
<feature type="transmembrane region" description="Helical" evidence="1">
    <location>
        <begin position="92"/>
        <end position="117"/>
    </location>
</feature>
<feature type="transmembrane region" description="Helical" evidence="1">
    <location>
        <begin position="264"/>
        <end position="283"/>
    </location>
</feature>
<keyword evidence="1" id="KW-0472">Membrane</keyword>
<name>A0A143PTV4_LUTPR</name>
<feature type="transmembrane region" description="Helical" evidence="1">
    <location>
        <begin position="182"/>
        <end position="210"/>
    </location>
</feature>
<keyword evidence="1" id="KW-0812">Transmembrane</keyword>
<accession>A0A143PTV4</accession>
<organism evidence="2 3">
    <name type="scientific">Luteitalea pratensis</name>
    <dbReference type="NCBI Taxonomy" id="1855912"/>
    <lineage>
        <taxon>Bacteria</taxon>
        <taxon>Pseudomonadati</taxon>
        <taxon>Acidobacteriota</taxon>
        <taxon>Vicinamibacteria</taxon>
        <taxon>Vicinamibacterales</taxon>
        <taxon>Vicinamibacteraceae</taxon>
        <taxon>Luteitalea</taxon>
    </lineage>
</organism>
<feature type="transmembrane region" description="Helical" evidence="1">
    <location>
        <begin position="372"/>
        <end position="393"/>
    </location>
</feature>
<dbReference type="OrthoDB" id="859744at2"/>
<keyword evidence="1" id="KW-1133">Transmembrane helix</keyword>
<protein>
    <recommendedName>
        <fullName evidence="4">Glycosyltransferase RgtA/B/C/D-like domain-containing protein</fullName>
    </recommendedName>
</protein>
<dbReference type="KEGG" id="abac:LuPra_05430"/>
<feature type="transmembrane region" description="Helical" evidence="1">
    <location>
        <begin position="303"/>
        <end position="321"/>
    </location>
</feature>
<dbReference type="Proteomes" id="UP000076079">
    <property type="component" value="Chromosome"/>
</dbReference>
<dbReference type="STRING" id="1855912.LuPra_05430"/>
<evidence type="ECO:0000313" key="3">
    <source>
        <dbReference type="Proteomes" id="UP000076079"/>
    </source>
</evidence>
<evidence type="ECO:0008006" key="4">
    <source>
        <dbReference type="Google" id="ProtNLM"/>
    </source>
</evidence>
<evidence type="ECO:0000313" key="2">
    <source>
        <dbReference type="EMBL" id="AMY12157.1"/>
    </source>
</evidence>
<gene>
    <name evidence="2" type="ORF">LuPra_05430</name>
</gene>
<reference evidence="3" key="2">
    <citation type="submission" date="2016-04" db="EMBL/GenBank/DDBJ databases">
        <title>First Complete Genome Sequence of a Subdivision 6 Acidobacterium.</title>
        <authorList>
            <person name="Huang S."/>
            <person name="Vieira S."/>
            <person name="Bunk B."/>
            <person name="Riedel T."/>
            <person name="Sproeer C."/>
            <person name="Overmann J."/>
        </authorList>
    </citation>
    <scope>NUCLEOTIDE SEQUENCE [LARGE SCALE GENOMIC DNA]</scope>
    <source>
        <strain evidence="3">DSM 100886 HEG_-6_39</strain>
    </source>
</reference>